<keyword evidence="6" id="KW-0812">Transmembrane</keyword>
<comment type="caution">
    <text evidence="8">The sequence shown here is derived from an EMBL/GenBank/DDBJ whole genome shotgun (WGS) entry which is preliminary data.</text>
</comment>
<dbReference type="SUPFAM" id="SSF56112">
    <property type="entry name" value="Protein kinase-like (PK-like)"/>
    <property type="match status" value="1"/>
</dbReference>
<dbReference type="SMART" id="SM00028">
    <property type="entry name" value="TPR"/>
    <property type="match status" value="7"/>
</dbReference>
<dbReference type="GO" id="GO:0004674">
    <property type="term" value="F:protein serine/threonine kinase activity"/>
    <property type="evidence" value="ECO:0007669"/>
    <property type="project" value="TreeGrafter"/>
</dbReference>
<keyword evidence="1" id="KW-0808">Transferase</keyword>
<dbReference type="Gene3D" id="3.30.200.20">
    <property type="entry name" value="Phosphorylase Kinase, domain 1"/>
    <property type="match status" value="1"/>
</dbReference>
<evidence type="ECO:0000256" key="6">
    <source>
        <dbReference type="SAM" id="Phobius"/>
    </source>
</evidence>
<keyword evidence="6" id="KW-0472">Membrane</keyword>
<dbReference type="GO" id="GO:0005524">
    <property type="term" value="F:ATP binding"/>
    <property type="evidence" value="ECO:0007669"/>
    <property type="project" value="UniProtKB-UniRule"/>
</dbReference>
<dbReference type="PANTHER" id="PTHR43289:SF34">
    <property type="entry name" value="SERINE_THREONINE-PROTEIN KINASE YBDM-RELATED"/>
    <property type="match status" value="1"/>
</dbReference>
<keyword evidence="6" id="KW-1133">Transmembrane helix</keyword>
<evidence type="ECO:0000256" key="4">
    <source>
        <dbReference type="ARBA" id="ARBA00022840"/>
    </source>
</evidence>
<keyword evidence="3 8" id="KW-0418">Kinase</keyword>
<evidence type="ECO:0000256" key="2">
    <source>
        <dbReference type="ARBA" id="ARBA00022741"/>
    </source>
</evidence>
<dbReference type="Gene3D" id="1.10.510.10">
    <property type="entry name" value="Transferase(Phosphotransferase) domain 1"/>
    <property type="match status" value="1"/>
</dbReference>
<dbReference type="InterPro" id="IPR011009">
    <property type="entry name" value="Kinase-like_dom_sf"/>
</dbReference>
<keyword evidence="9" id="KW-1185">Reference proteome</keyword>
<dbReference type="AlphaFoldDB" id="A0A9X3YGI8"/>
<dbReference type="CDD" id="cd14014">
    <property type="entry name" value="STKc_PknB_like"/>
    <property type="match status" value="1"/>
</dbReference>
<dbReference type="SUPFAM" id="SSF48452">
    <property type="entry name" value="TPR-like"/>
    <property type="match status" value="2"/>
</dbReference>
<keyword evidence="2 5" id="KW-0547">Nucleotide-binding</keyword>
<keyword evidence="4 5" id="KW-0067">ATP-binding</keyword>
<evidence type="ECO:0000256" key="3">
    <source>
        <dbReference type="ARBA" id="ARBA00022777"/>
    </source>
</evidence>
<dbReference type="PANTHER" id="PTHR43289">
    <property type="entry name" value="MITOGEN-ACTIVATED PROTEIN KINASE KINASE KINASE 20-RELATED"/>
    <property type="match status" value="1"/>
</dbReference>
<dbReference type="InterPro" id="IPR000719">
    <property type="entry name" value="Prot_kinase_dom"/>
</dbReference>
<protein>
    <submittedName>
        <fullName evidence="8">Serine/threonine-protein kinase</fullName>
    </submittedName>
</protein>
<feature type="transmembrane region" description="Helical" evidence="6">
    <location>
        <begin position="398"/>
        <end position="419"/>
    </location>
</feature>
<dbReference type="Proteomes" id="UP001139971">
    <property type="component" value="Unassembled WGS sequence"/>
</dbReference>
<dbReference type="InterPro" id="IPR008271">
    <property type="entry name" value="Ser/Thr_kinase_AS"/>
</dbReference>
<dbReference type="Pfam" id="PF00069">
    <property type="entry name" value="Pkinase"/>
    <property type="match status" value="1"/>
</dbReference>
<dbReference type="PROSITE" id="PS50011">
    <property type="entry name" value="PROTEIN_KINASE_DOM"/>
    <property type="match status" value="1"/>
</dbReference>
<dbReference type="Gene3D" id="1.25.40.10">
    <property type="entry name" value="Tetratricopeptide repeat domain"/>
    <property type="match status" value="3"/>
</dbReference>
<dbReference type="InterPro" id="IPR011990">
    <property type="entry name" value="TPR-like_helical_dom_sf"/>
</dbReference>
<evidence type="ECO:0000259" key="7">
    <source>
        <dbReference type="PROSITE" id="PS50011"/>
    </source>
</evidence>
<feature type="domain" description="Protein kinase" evidence="7">
    <location>
        <begin position="95"/>
        <end position="376"/>
    </location>
</feature>
<evidence type="ECO:0000313" key="8">
    <source>
        <dbReference type="EMBL" id="MDC8011814.1"/>
    </source>
</evidence>
<reference evidence="8" key="1">
    <citation type="submission" date="2023-02" db="EMBL/GenBank/DDBJ databases">
        <title>Tahibacter soli sp. nov. isolated from soil.</title>
        <authorList>
            <person name="Baek J.H."/>
            <person name="Lee J.K."/>
            <person name="Choi D.G."/>
            <person name="Jeon C.O."/>
        </authorList>
    </citation>
    <scope>NUCLEOTIDE SEQUENCE</scope>
    <source>
        <strain evidence="8">BL</strain>
    </source>
</reference>
<dbReference type="PROSITE" id="PS00108">
    <property type="entry name" value="PROTEIN_KINASE_ST"/>
    <property type="match status" value="1"/>
</dbReference>
<dbReference type="RefSeq" id="WP_263545112.1">
    <property type="nucleotide sequence ID" value="NZ_JAOVZO020000003.1"/>
</dbReference>
<accession>A0A9X3YGI8</accession>
<evidence type="ECO:0000256" key="1">
    <source>
        <dbReference type="ARBA" id="ARBA00022679"/>
    </source>
</evidence>
<organism evidence="8 9">
    <name type="scientific">Tahibacter soli</name>
    <dbReference type="NCBI Taxonomy" id="2983605"/>
    <lineage>
        <taxon>Bacteria</taxon>
        <taxon>Pseudomonadati</taxon>
        <taxon>Pseudomonadota</taxon>
        <taxon>Gammaproteobacteria</taxon>
        <taxon>Lysobacterales</taxon>
        <taxon>Rhodanobacteraceae</taxon>
        <taxon>Tahibacter</taxon>
    </lineage>
</organism>
<dbReference type="EMBL" id="JAOVZO020000003">
    <property type="protein sequence ID" value="MDC8011814.1"/>
    <property type="molecule type" value="Genomic_DNA"/>
</dbReference>
<dbReference type="InterPro" id="IPR017441">
    <property type="entry name" value="Protein_kinase_ATP_BS"/>
</dbReference>
<dbReference type="SMART" id="SM00220">
    <property type="entry name" value="S_TKc"/>
    <property type="match status" value="1"/>
</dbReference>
<gene>
    <name evidence="8" type="ORF">OD750_004560</name>
</gene>
<evidence type="ECO:0000313" key="9">
    <source>
        <dbReference type="Proteomes" id="UP001139971"/>
    </source>
</evidence>
<proteinExistence type="predicted"/>
<dbReference type="Pfam" id="PF13424">
    <property type="entry name" value="TPR_12"/>
    <property type="match status" value="2"/>
</dbReference>
<feature type="binding site" evidence="5">
    <location>
        <position position="126"/>
    </location>
    <ligand>
        <name>ATP</name>
        <dbReference type="ChEBI" id="CHEBI:30616"/>
    </ligand>
</feature>
<name>A0A9X3YGI8_9GAMM</name>
<sequence>MSTPPAPSLSSTSTALWWRARELFDAAVALPAAERAALLDARCGDDAALRRAVDALLAASDALPDTQNDPFARSFGEAIVRLMPEVKPGQRFGAFAVVEEIGRGGMGVVYLAERDDGTVSQRVALKLVAHGHLDAEASARLARERRLLAALEHPNIARLIDAGEDASGIPYFAMEYVRGEPLVAYCDRRALPLAARLALFREVCAAVQYAHANLIVHCDLKSANILMTEGGLPKLLDFGIATTLDADAATGESRFLSPQSAAPEQFLGQSGGVATDVYALGVLLCELAGGRLPFEAAPGDLTALRRQVLEDPPLLPGDAIDDDAAKRRGGLSAAALRRRVRGDIDAIAARALQKSPQQRYASVEQLDADVARHLALQPVDARRGERGYRAARFLLRNALAALFTSAILALIVGFAAVTLRQNERLAHERDVAQQRERQAQFERARAQQVTDFMIGLFKSSMPEQARGRDVTARELLQRGREQLRGALGEQPPLKAALLAAIAEAALALDDMDGAEAAAHEASDLREAAPPASDAERAASLIQLATIETRRTRYDEAMKLADRAQALAPDGDARIALLGVRATALNGLARPKESLPLWREALALQSAAAGPDDVRTLRLASRIAGNLRVLGDVDEAERVMLDNLPRERQRFAPDDPIVGETLNGLALIARNKRDYARAETYAAEALDLYRKIYGERATQTANAMNTLATIVQAQGEYDRALSLFEGVLAVRRAVFGDDSAQAAAAHYNVGLLLLLRLKKPEAARAHFARAVDVSVKLLPPGHVNLANYRLVLGSALRDAGRYAEARAALELALPAFEAIAAPRGIDIALTRGELACVALALGRPGARERLDAAIAVTDRVARELPQAQRLNECKGR</sequence>
<dbReference type="PROSITE" id="PS00107">
    <property type="entry name" value="PROTEIN_KINASE_ATP"/>
    <property type="match status" value="1"/>
</dbReference>
<dbReference type="InterPro" id="IPR019734">
    <property type="entry name" value="TPR_rpt"/>
</dbReference>
<evidence type="ECO:0000256" key="5">
    <source>
        <dbReference type="PROSITE-ProRule" id="PRU10141"/>
    </source>
</evidence>